<name>A0AAD5CDU1_AMBAR</name>
<keyword evidence="1" id="KW-1133">Transmembrane helix</keyword>
<sequence>MRGGRVGNRKSFGLKALGCIYVSMLILGDRTLSIKQSRLIFPFLPFLTPTRPSLVMAATNALLKARVLDAHEFTVCFDLESVKSTWSELSSGQHSLGTVSAVGLRNLDLESDPLGSAC</sequence>
<proteinExistence type="predicted"/>
<feature type="transmembrane region" description="Helical" evidence="1">
    <location>
        <begin position="12"/>
        <end position="28"/>
    </location>
</feature>
<keyword evidence="1" id="KW-0812">Transmembrane</keyword>
<dbReference type="Proteomes" id="UP001206925">
    <property type="component" value="Unassembled WGS sequence"/>
</dbReference>
<reference evidence="2" key="1">
    <citation type="submission" date="2022-06" db="EMBL/GenBank/DDBJ databases">
        <title>Uncovering the hologenomic basis of an extraordinary plant invasion.</title>
        <authorList>
            <person name="Bieker V.C."/>
            <person name="Martin M.D."/>
            <person name="Gilbert T."/>
            <person name="Hodgins K."/>
            <person name="Battlay P."/>
            <person name="Petersen B."/>
            <person name="Wilson J."/>
        </authorList>
    </citation>
    <scope>NUCLEOTIDE SEQUENCE</scope>
    <source>
        <strain evidence="2">AA19_3_7</strain>
        <tissue evidence="2">Leaf</tissue>
    </source>
</reference>
<protein>
    <submittedName>
        <fullName evidence="2">Uncharacterized protein</fullName>
    </submittedName>
</protein>
<keyword evidence="3" id="KW-1185">Reference proteome</keyword>
<evidence type="ECO:0000313" key="3">
    <source>
        <dbReference type="Proteomes" id="UP001206925"/>
    </source>
</evidence>
<evidence type="ECO:0000313" key="2">
    <source>
        <dbReference type="EMBL" id="KAI7739777.1"/>
    </source>
</evidence>
<keyword evidence="1" id="KW-0472">Membrane</keyword>
<dbReference type="AlphaFoldDB" id="A0AAD5CDU1"/>
<evidence type="ECO:0000256" key="1">
    <source>
        <dbReference type="SAM" id="Phobius"/>
    </source>
</evidence>
<accession>A0AAD5CDU1</accession>
<dbReference type="EMBL" id="JAMZMK010008568">
    <property type="protein sequence ID" value="KAI7739777.1"/>
    <property type="molecule type" value="Genomic_DNA"/>
</dbReference>
<comment type="caution">
    <text evidence="2">The sequence shown here is derived from an EMBL/GenBank/DDBJ whole genome shotgun (WGS) entry which is preliminary data.</text>
</comment>
<gene>
    <name evidence="2" type="ORF">M8C21_033862</name>
</gene>
<organism evidence="2 3">
    <name type="scientific">Ambrosia artemisiifolia</name>
    <name type="common">Common ragweed</name>
    <dbReference type="NCBI Taxonomy" id="4212"/>
    <lineage>
        <taxon>Eukaryota</taxon>
        <taxon>Viridiplantae</taxon>
        <taxon>Streptophyta</taxon>
        <taxon>Embryophyta</taxon>
        <taxon>Tracheophyta</taxon>
        <taxon>Spermatophyta</taxon>
        <taxon>Magnoliopsida</taxon>
        <taxon>eudicotyledons</taxon>
        <taxon>Gunneridae</taxon>
        <taxon>Pentapetalae</taxon>
        <taxon>asterids</taxon>
        <taxon>campanulids</taxon>
        <taxon>Asterales</taxon>
        <taxon>Asteraceae</taxon>
        <taxon>Asteroideae</taxon>
        <taxon>Heliantheae alliance</taxon>
        <taxon>Heliantheae</taxon>
        <taxon>Ambrosia</taxon>
    </lineage>
</organism>